<keyword evidence="2" id="KW-1185">Reference proteome</keyword>
<evidence type="ECO:0000313" key="1">
    <source>
        <dbReference type="EnsemblMetazoa" id="CJA26746.1"/>
    </source>
</evidence>
<protein>
    <submittedName>
        <fullName evidence="1">Uncharacterized protein</fullName>
    </submittedName>
</protein>
<organism evidence="1 2">
    <name type="scientific">Caenorhabditis japonica</name>
    <dbReference type="NCBI Taxonomy" id="281687"/>
    <lineage>
        <taxon>Eukaryota</taxon>
        <taxon>Metazoa</taxon>
        <taxon>Ecdysozoa</taxon>
        <taxon>Nematoda</taxon>
        <taxon>Chromadorea</taxon>
        <taxon>Rhabditida</taxon>
        <taxon>Rhabditina</taxon>
        <taxon>Rhabditomorpha</taxon>
        <taxon>Rhabditoidea</taxon>
        <taxon>Rhabditidae</taxon>
        <taxon>Peloderinae</taxon>
        <taxon>Caenorhabditis</taxon>
    </lineage>
</organism>
<dbReference type="Proteomes" id="UP000005237">
    <property type="component" value="Unassembled WGS sequence"/>
</dbReference>
<evidence type="ECO:0000313" key="2">
    <source>
        <dbReference type="Proteomes" id="UP000005237"/>
    </source>
</evidence>
<sequence length="56" mass="6289">MVITEALEVRNTNLFESMNQSSFVNVKNVIKALNSLTALKNNDVIKHVTMDLKKIA</sequence>
<dbReference type="AlphaFoldDB" id="A0A8R1E9Y4"/>
<accession>A0A8R1E9Y4</accession>
<dbReference type="EnsemblMetazoa" id="CJA26746.1">
    <property type="protein sequence ID" value="CJA26746.1"/>
    <property type="gene ID" value="WBGene00182318"/>
</dbReference>
<reference evidence="2" key="1">
    <citation type="submission" date="2010-08" db="EMBL/GenBank/DDBJ databases">
        <authorList>
            <consortium name="Caenorhabditis japonica Sequencing Consortium"/>
            <person name="Wilson R.K."/>
        </authorList>
    </citation>
    <scope>NUCLEOTIDE SEQUENCE [LARGE SCALE GENOMIC DNA]</scope>
    <source>
        <strain evidence="2">DF5081</strain>
    </source>
</reference>
<reference evidence="1" key="2">
    <citation type="submission" date="2022-06" db="UniProtKB">
        <authorList>
            <consortium name="EnsemblMetazoa"/>
        </authorList>
    </citation>
    <scope>IDENTIFICATION</scope>
    <source>
        <strain evidence="1">DF5081</strain>
    </source>
</reference>
<proteinExistence type="predicted"/>
<name>A0A8R1E9Y4_CAEJA</name>